<gene>
    <name evidence="9" type="ORF">EOW66_06400</name>
</gene>
<evidence type="ECO:0000256" key="5">
    <source>
        <dbReference type="PROSITE-ProRule" id="PRU01248"/>
    </source>
</evidence>
<dbReference type="PROSITE" id="PS51898">
    <property type="entry name" value="TYR_RECOMBINASE"/>
    <property type="match status" value="1"/>
</dbReference>
<dbReference type="PANTHER" id="PTHR30629:SF2">
    <property type="entry name" value="PROPHAGE INTEGRASE INTS-RELATED"/>
    <property type="match status" value="1"/>
</dbReference>
<dbReference type="Proteomes" id="UP000288071">
    <property type="component" value="Unassembled WGS sequence"/>
</dbReference>
<feature type="domain" description="Core-binding (CB)" evidence="8">
    <location>
        <begin position="103"/>
        <end position="182"/>
    </location>
</feature>
<proteinExistence type="inferred from homology"/>
<evidence type="ECO:0000256" key="3">
    <source>
        <dbReference type="ARBA" id="ARBA00023125"/>
    </source>
</evidence>
<dbReference type="InterPro" id="IPR011010">
    <property type="entry name" value="DNA_brk_join_enz"/>
</dbReference>
<feature type="region of interest" description="Disordered" evidence="6">
    <location>
        <begin position="80"/>
        <end position="99"/>
    </location>
</feature>
<dbReference type="GO" id="GO:0015074">
    <property type="term" value="P:DNA integration"/>
    <property type="evidence" value="ECO:0007669"/>
    <property type="project" value="UniProtKB-KW"/>
</dbReference>
<keyword evidence="4" id="KW-0233">DNA recombination</keyword>
<evidence type="ECO:0000256" key="2">
    <source>
        <dbReference type="ARBA" id="ARBA00022908"/>
    </source>
</evidence>
<dbReference type="InterPro" id="IPR050808">
    <property type="entry name" value="Phage_Integrase"/>
</dbReference>
<dbReference type="Pfam" id="PF00589">
    <property type="entry name" value="Phage_integrase"/>
    <property type="match status" value="1"/>
</dbReference>
<dbReference type="InterPro" id="IPR025166">
    <property type="entry name" value="Integrase_DNA_bind_dom"/>
</dbReference>
<feature type="compositionally biased region" description="Basic and acidic residues" evidence="6">
    <location>
        <begin position="80"/>
        <end position="96"/>
    </location>
</feature>
<dbReference type="EMBL" id="SAVA01000003">
    <property type="protein sequence ID" value="RWR53337.1"/>
    <property type="molecule type" value="Genomic_DNA"/>
</dbReference>
<dbReference type="PANTHER" id="PTHR30629">
    <property type="entry name" value="PROPHAGE INTEGRASE"/>
    <property type="match status" value="1"/>
</dbReference>
<keyword evidence="3 5" id="KW-0238">DNA-binding</keyword>
<dbReference type="Gene3D" id="1.10.443.10">
    <property type="entry name" value="Intergrase catalytic core"/>
    <property type="match status" value="1"/>
</dbReference>
<dbReference type="AlphaFoldDB" id="A0A3S3NBA5"/>
<dbReference type="Gene3D" id="3.30.160.390">
    <property type="entry name" value="Integrase, DNA-binding domain"/>
    <property type="match status" value="1"/>
</dbReference>
<dbReference type="InterPro" id="IPR044068">
    <property type="entry name" value="CB"/>
</dbReference>
<dbReference type="InterPro" id="IPR053876">
    <property type="entry name" value="Phage_int_M"/>
</dbReference>
<feature type="domain" description="Tyr recombinase" evidence="7">
    <location>
        <begin position="203"/>
        <end position="390"/>
    </location>
</feature>
<comment type="similarity">
    <text evidence="1">Belongs to the 'phage' integrase family.</text>
</comment>
<dbReference type="SUPFAM" id="SSF56349">
    <property type="entry name" value="DNA breaking-rejoining enzymes"/>
    <property type="match status" value="1"/>
</dbReference>
<name>A0A3S3NBA5_9RHOB</name>
<reference evidence="9 10" key="1">
    <citation type="submission" date="2019-01" db="EMBL/GenBank/DDBJ databases">
        <title>Sinorhodobacter populi sp. nov. isolated from the symptomatic bark tissue of Populus euramericana canker.</title>
        <authorList>
            <person name="Xu G."/>
        </authorList>
    </citation>
    <scope>NUCLEOTIDE SEQUENCE [LARGE SCALE GENOMIC DNA]</scope>
    <source>
        <strain evidence="9 10">CGMCC 1.12963</strain>
    </source>
</reference>
<evidence type="ECO:0000256" key="4">
    <source>
        <dbReference type="ARBA" id="ARBA00023172"/>
    </source>
</evidence>
<dbReference type="InterPro" id="IPR013762">
    <property type="entry name" value="Integrase-like_cat_sf"/>
</dbReference>
<dbReference type="InterPro" id="IPR038488">
    <property type="entry name" value="Integrase_DNA-bd_sf"/>
</dbReference>
<reference evidence="10" key="2">
    <citation type="submission" date="2019-01" db="EMBL/GenBank/DDBJ databases">
        <title>Sinorhodobacter populi sp. nov. isolated from the symptomatic bark tissue of Populus euramericana canker.</title>
        <authorList>
            <person name="Li Y."/>
        </authorList>
    </citation>
    <scope>NUCLEOTIDE SEQUENCE [LARGE SCALE GENOMIC DNA]</scope>
    <source>
        <strain evidence="10">CGMCC 1.12963</strain>
    </source>
</reference>
<organism evidence="9 10">
    <name type="scientific">Paenirhodobacter huangdaonensis</name>
    <dbReference type="NCBI Taxonomy" id="2501515"/>
    <lineage>
        <taxon>Bacteria</taxon>
        <taxon>Pseudomonadati</taxon>
        <taxon>Pseudomonadota</taxon>
        <taxon>Alphaproteobacteria</taxon>
        <taxon>Rhodobacterales</taxon>
        <taxon>Rhodobacter group</taxon>
        <taxon>Paenirhodobacter</taxon>
    </lineage>
</organism>
<dbReference type="GO" id="GO:0006310">
    <property type="term" value="P:DNA recombination"/>
    <property type="evidence" value="ECO:0007669"/>
    <property type="project" value="UniProtKB-KW"/>
</dbReference>
<dbReference type="Pfam" id="PF22022">
    <property type="entry name" value="Phage_int_M"/>
    <property type="match status" value="1"/>
</dbReference>
<dbReference type="InterPro" id="IPR002104">
    <property type="entry name" value="Integrase_catalytic"/>
</dbReference>
<dbReference type="PROSITE" id="PS51900">
    <property type="entry name" value="CB"/>
    <property type="match status" value="1"/>
</dbReference>
<evidence type="ECO:0000259" key="7">
    <source>
        <dbReference type="PROSITE" id="PS51898"/>
    </source>
</evidence>
<sequence>MARALTAKAVEALKADPEKRIEVPDPALSGLYLVVQPSGSKSWALRYRFGGKPAKLTLGRWPVMGVADARAAATEALDTLDHGRNPAGEKKAREEAAAQTNRDTVAAVIELFLRRHASHNRRGDDVAAMFKREIMKKWGEREIQSIGKRDVIEVLDAIVDRGSPVTANRLRAHLNTLFNWAKGRDIVQANPLDGIKPPAPEKPRDRVLTDDEIRLFWNACDGLAYPFGPLYRILLLTGQRLREVAEMTWREVDGNTWTLPADRSKNGDEHVIPLSPEVLAILGGLPRIGRYLFSTTGETPVSGFTRAKERLDKLMGEAVNKDLPEGAEPVKIPPFTIHDLRRTAATGMAGLRFPPHVVEAVLNHRSGTRRGVAGVYNRFDYADEKRAALDAWARRVAALIEGEAENVVRIERAR</sequence>
<evidence type="ECO:0000313" key="9">
    <source>
        <dbReference type="EMBL" id="RWR53337.1"/>
    </source>
</evidence>
<accession>A0A3S3NBA5</accession>
<dbReference type="CDD" id="cd00801">
    <property type="entry name" value="INT_P4_C"/>
    <property type="match status" value="1"/>
</dbReference>
<dbReference type="RefSeq" id="WP_128155601.1">
    <property type="nucleotide sequence ID" value="NZ_JBHSOM010000009.1"/>
</dbReference>
<comment type="caution">
    <text evidence="9">The sequence shown here is derived from an EMBL/GenBank/DDBJ whole genome shotgun (WGS) entry which is preliminary data.</text>
</comment>
<protein>
    <submittedName>
        <fullName evidence="9">Site-specific integrase</fullName>
    </submittedName>
</protein>
<keyword evidence="10" id="KW-1185">Reference proteome</keyword>
<evidence type="ECO:0000256" key="1">
    <source>
        <dbReference type="ARBA" id="ARBA00008857"/>
    </source>
</evidence>
<dbReference type="InterPro" id="IPR010998">
    <property type="entry name" value="Integrase_recombinase_N"/>
</dbReference>
<dbReference type="Gene3D" id="1.10.150.130">
    <property type="match status" value="1"/>
</dbReference>
<evidence type="ECO:0000256" key="6">
    <source>
        <dbReference type="SAM" id="MobiDB-lite"/>
    </source>
</evidence>
<dbReference type="Pfam" id="PF13356">
    <property type="entry name" value="Arm-DNA-bind_3"/>
    <property type="match status" value="1"/>
</dbReference>
<evidence type="ECO:0000259" key="8">
    <source>
        <dbReference type="PROSITE" id="PS51900"/>
    </source>
</evidence>
<keyword evidence="2" id="KW-0229">DNA integration</keyword>
<dbReference type="GO" id="GO:0003677">
    <property type="term" value="F:DNA binding"/>
    <property type="evidence" value="ECO:0007669"/>
    <property type="project" value="UniProtKB-UniRule"/>
</dbReference>
<evidence type="ECO:0000313" key="10">
    <source>
        <dbReference type="Proteomes" id="UP000288071"/>
    </source>
</evidence>